<evidence type="ECO:0000256" key="14">
    <source>
        <dbReference type="ARBA" id="ARBA00023180"/>
    </source>
</evidence>
<evidence type="ECO:0000256" key="2">
    <source>
        <dbReference type="ARBA" id="ARBA00004609"/>
    </source>
</evidence>
<evidence type="ECO:0000259" key="23">
    <source>
        <dbReference type="Pfam" id="PF17900"/>
    </source>
</evidence>
<keyword evidence="5" id="KW-0336">GPI-anchor</keyword>
<dbReference type="SUPFAM" id="SSF55486">
    <property type="entry name" value="Metalloproteases ('zincins'), catalytic domain"/>
    <property type="match status" value="1"/>
</dbReference>
<keyword evidence="13" id="KW-1015">Disulfide bond</keyword>
<dbReference type="OrthoDB" id="10031169at2759"/>
<dbReference type="InterPro" id="IPR050344">
    <property type="entry name" value="Peptidase_M1_aminopeptidases"/>
</dbReference>
<dbReference type="InterPro" id="IPR024571">
    <property type="entry name" value="ERAP1-like_C_dom"/>
</dbReference>
<evidence type="ECO:0000313" key="24">
    <source>
        <dbReference type="RefSeq" id="XP_016982032.1"/>
    </source>
</evidence>
<feature type="site" description="Transition state stabilizer" evidence="18">
    <location>
        <position position="438"/>
    </location>
</feature>
<dbReference type="GO" id="GO:0005737">
    <property type="term" value="C:cytoplasm"/>
    <property type="evidence" value="ECO:0007669"/>
    <property type="project" value="TreeGrafter"/>
</dbReference>
<comment type="cofactor">
    <cofactor evidence="17 19">
        <name>Zn(2+)</name>
        <dbReference type="ChEBI" id="CHEBI:29105"/>
    </cofactor>
    <text evidence="17 19">Binds 1 zinc ion per subunit.</text>
</comment>
<dbReference type="Gene3D" id="2.60.40.1910">
    <property type="match status" value="1"/>
</dbReference>
<dbReference type="InterPro" id="IPR001930">
    <property type="entry name" value="Peptidase_M1"/>
</dbReference>
<keyword evidence="8 20" id="KW-0732">Signal</keyword>
<dbReference type="GO" id="GO:0005615">
    <property type="term" value="C:extracellular space"/>
    <property type="evidence" value="ECO:0007669"/>
    <property type="project" value="TreeGrafter"/>
</dbReference>
<keyword evidence="12 19" id="KW-0472">Membrane</keyword>
<evidence type="ECO:0000256" key="18">
    <source>
        <dbReference type="PIRSR" id="PIRSR634016-4"/>
    </source>
</evidence>
<feature type="active site" description="Proton acceptor" evidence="16">
    <location>
        <position position="352"/>
    </location>
</feature>
<dbReference type="PANTHER" id="PTHR11533:SF301">
    <property type="entry name" value="AMINOPEPTIDASE"/>
    <property type="match status" value="1"/>
</dbReference>
<dbReference type="Gene3D" id="2.60.40.1730">
    <property type="entry name" value="tricorn interacting facor f3 domain"/>
    <property type="match status" value="1"/>
</dbReference>
<evidence type="ECO:0000256" key="19">
    <source>
        <dbReference type="RuleBase" id="RU364040"/>
    </source>
</evidence>
<dbReference type="Pfam" id="PF01433">
    <property type="entry name" value="Peptidase_M1"/>
    <property type="match status" value="1"/>
</dbReference>
<feature type="binding site" evidence="17">
    <location>
        <position position="374"/>
    </location>
    <ligand>
        <name>Zn(2+)</name>
        <dbReference type="ChEBI" id="CHEBI:29105"/>
        <note>catalytic</note>
    </ligand>
</feature>
<dbReference type="GO" id="GO:0043171">
    <property type="term" value="P:peptide catabolic process"/>
    <property type="evidence" value="ECO:0007669"/>
    <property type="project" value="TreeGrafter"/>
</dbReference>
<evidence type="ECO:0000256" key="5">
    <source>
        <dbReference type="ARBA" id="ARBA00022622"/>
    </source>
</evidence>
<dbReference type="FunFam" id="2.60.40.1910:FF:000008">
    <property type="entry name" value="Aminopeptidase"/>
    <property type="match status" value="1"/>
</dbReference>
<dbReference type="GO" id="GO:0005886">
    <property type="term" value="C:plasma membrane"/>
    <property type="evidence" value="ECO:0007669"/>
    <property type="project" value="UniProtKB-SubCell"/>
</dbReference>
<dbReference type="InterPro" id="IPR045357">
    <property type="entry name" value="Aminopeptidase_N-like_N"/>
</dbReference>
<sequence length="942" mass="106322">MYALRVAVLLAACVSLASAGTRQLDVEVQPPVTLATELADYRLSEHISPVSYNISLRPYLLESDGTKKFTFDGEVWIEIYPSETTSSVHLHSKNLTYSLSEYWQKPATGVAAPTPTRFGANQTNDDTDIVKLTAPTALTAQTTYILHFVYTGLMQDDMHGFYRSSYVDDNNVTKWLGSTQFQTNHARRAFPSFDEPQFKATFDVTLKRHRTFNSASNTRLIASYPSDEEGYYTDVYKTTPKMSTYLLAFIISEFVARKDDNFGVFARPEYYAQTQYPYNVGVQILKEMGDYLDKDYYSMGNDKMDMAAIPDFSAGAMENWGLLTYRERSLLVDDSATTLASRQSIAAVVAHEQAHMWFGDLVTCKWWSYTWLNEGFARYFQYFGTAMVEKDWELEKQFVVDQVQSVMAMDSTNATNPLSDENTYTPAHLSRMFNSISYNKGASFIRMIKHTMGEEFFRTALQDYLKKYEYQPSVPEYLLGAWQAKWPNSSYNDSSEAIFKSFTTQVGYPLINAELASDGLSVRFTQKRFLLKENDGADADLKYTVPISYTTSETTTKFANSTPKFILKPDVATTVSFTPAIKWIVANVQQTGYYRVNYTESNWHAIHQVLNTAEWGGVHENNRAQIVDDLFNLARAGNITYNLTLDVIEYLETETNYIPWTSAFNGFSYLTIRLGNDTSDFGTYIQSLTNKAYNQLGFNETSSDTALDIYLRTKILSWACRYGSADCISKAKGYFQSLTTVPKNIRATVYCVGLREGGATEFQALYDKFKAETVATEETLLQNSFGCVKTQALIEKVFDLILSDEIRKQDKSSVLSTLYTENNENVSPVFALVTQKYEQLADAMGGYSAVATVISNIAARFTTQQQLTDLQNFNRNYGSKFGTSQATLTSAEETVQENLNWAAAKLGVFRSYLANYRSGSAMVNAFSAISLLLVSLVTMLRH</sequence>
<proteinExistence type="inferred from homology"/>
<evidence type="ECO:0000256" key="4">
    <source>
        <dbReference type="ARBA" id="ARBA00022475"/>
    </source>
</evidence>
<keyword evidence="6 19" id="KW-0645">Protease</keyword>
<dbReference type="FunFam" id="1.10.390.10:FF:000019">
    <property type="entry name" value="Aminopeptidase"/>
    <property type="match status" value="1"/>
</dbReference>
<dbReference type="Pfam" id="PF11838">
    <property type="entry name" value="ERAP1_C"/>
    <property type="match status" value="1"/>
</dbReference>
<feature type="signal peptide" evidence="20">
    <location>
        <begin position="1"/>
        <end position="19"/>
    </location>
</feature>
<dbReference type="RefSeq" id="XP_016982032.2">
    <property type="nucleotide sequence ID" value="XM_017126543.2"/>
</dbReference>
<evidence type="ECO:0000259" key="21">
    <source>
        <dbReference type="Pfam" id="PF01433"/>
    </source>
</evidence>
<comment type="similarity">
    <text evidence="3 19">Belongs to the peptidase M1 family.</text>
</comment>
<dbReference type="GO" id="GO:0016285">
    <property type="term" value="F:alanyl aminopeptidase activity"/>
    <property type="evidence" value="ECO:0007669"/>
    <property type="project" value="UniProtKB-EC"/>
</dbReference>
<evidence type="ECO:0000256" key="6">
    <source>
        <dbReference type="ARBA" id="ARBA00022670"/>
    </source>
</evidence>
<feature type="domain" description="Peptidase M1 membrane alanine aminopeptidase" evidence="21">
    <location>
        <begin position="276"/>
        <end position="482"/>
    </location>
</feature>
<evidence type="ECO:0000256" key="10">
    <source>
        <dbReference type="ARBA" id="ARBA00022833"/>
    </source>
</evidence>
<feature type="chain" id="PRO_5027611780" description="Aminopeptidase" evidence="20">
    <location>
        <begin position="20"/>
        <end position="942"/>
    </location>
</feature>
<dbReference type="FunFam" id="1.25.50.20:FF:000001">
    <property type="entry name" value="Aminopeptidase"/>
    <property type="match status" value="1"/>
</dbReference>
<feature type="binding site" evidence="17">
    <location>
        <position position="351"/>
    </location>
    <ligand>
        <name>Zn(2+)</name>
        <dbReference type="ChEBI" id="CHEBI:29105"/>
        <note>catalytic</note>
    </ligand>
</feature>
<dbReference type="InterPro" id="IPR034016">
    <property type="entry name" value="M1_APN-typ"/>
</dbReference>
<dbReference type="SUPFAM" id="SSF63737">
    <property type="entry name" value="Leukotriene A4 hydrolase N-terminal domain"/>
    <property type="match status" value="1"/>
</dbReference>
<evidence type="ECO:0000256" key="11">
    <source>
        <dbReference type="ARBA" id="ARBA00023049"/>
    </source>
</evidence>
<evidence type="ECO:0000256" key="13">
    <source>
        <dbReference type="ARBA" id="ARBA00023157"/>
    </source>
</evidence>
<evidence type="ECO:0000256" key="7">
    <source>
        <dbReference type="ARBA" id="ARBA00022723"/>
    </source>
</evidence>
<comment type="catalytic activity">
    <reaction evidence="1">
        <text>Release of an N-terminal amino acid, Xaa-|-Yaa- from a peptide, amide or arylamide. Xaa is preferably Ala, but may be most amino acids including Pro (slow action). When a terminal hydrophobic residue is followed by a prolyl residue, the two may be released as an intact Xaa-Pro dipeptide.</text>
        <dbReference type="EC" id="3.4.11.2"/>
    </reaction>
</comment>
<dbReference type="GO" id="GO:0006508">
    <property type="term" value="P:proteolysis"/>
    <property type="evidence" value="ECO:0007669"/>
    <property type="project" value="UniProtKB-KW"/>
</dbReference>
<keyword evidence="4" id="KW-1003">Cell membrane</keyword>
<evidence type="ECO:0000256" key="3">
    <source>
        <dbReference type="ARBA" id="ARBA00010136"/>
    </source>
</evidence>
<dbReference type="CDD" id="cd09601">
    <property type="entry name" value="M1_APN-Q_like"/>
    <property type="match status" value="1"/>
</dbReference>
<keyword evidence="19 24" id="KW-0031">Aminopeptidase</keyword>
<keyword evidence="9 19" id="KW-0378">Hydrolase</keyword>
<keyword evidence="7 17" id="KW-0479">Metal-binding</keyword>
<evidence type="ECO:0000256" key="8">
    <source>
        <dbReference type="ARBA" id="ARBA00022729"/>
    </source>
</evidence>
<evidence type="ECO:0000256" key="15">
    <source>
        <dbReference type="ARBA" id="ARBA00023288"/>
    </source>
</evidence>
<feature type="domain" description="Aminopeptidase N-like N-terminal" evidence="23">
    <location>
        <begin position="49"/>
        <end position="246"/>
    </location>
</feature>
<dbReference type="GeneID" id="108046693"/>
<dbReference type="EC" id="3.4.11.-" evidence="19"/>
<dbReference type="RefSeq" id="XP_016982032.1">
    <property type="nucleotide sequence ID" value="XM_017126543.1"/>
</dbReference>
<evidence type="ECO:0000256" key="1">
    <source>
        <dbReference type="ARBA" id="ARBA00000098"/>
    </source>
</evidence>
<keyword evidence="19" id="KW-0812">Transmembrane</keyword>
<dbReference type="PRINTS" id="PR00756">
    <property type="entry name" value="ALADIPTASE"/>
</dbReference>
<protein>
    <recommendedName>
        <fullName evidence="19">Aminopeptidase</fullName>
        <ecNumber evidence="19">3.4.11.-</ecNumber>
    </recommendedName>
</protein>
<name>A0A6P4EV90_DRORH</name>
<dbReference type="GO" id="GO:0042277">
    <property type="term" value="F:peptide binding"/>
    <property type="evidence" value="ECO:0007669"/>
    <property type="project" value="TreeGrafter"/>
</dbReference>
<dbReference type="AlphaFoldDB" id="A0A6P4EV90"/>
<evidence type="ECO:0000259" key="22">
    <source>
        <dbReference type="Pfam" id="PF11838"/>
    </source>
</evidence>
<comment type="subcellular location">
    <subcellularLocation>
        <location evidence="2">Cell membrane</location>
        <topology evidence="2">Lipid-anchor</topology>
        <topology evidence="2">GPI-anchor</topology>
    </subcellularLocation>
</comment>
<organism evidence="24">
    <name type="scientific">Drosophila rhopaloa</name>
    <name type="common">Fruit fly</name>
    <dbReference type="NCBI Taxonomy" id="1041015"/>
    <lineage>
        <taxon>Eukaryota</taxon>
        <taxon>Metazoa</taxon>
        <taxon>Ecdysozoa</taxon>
        <taxon>Arthropoda</taxon>
        <taxon>Hexapoda</taxon>
        <taxon>Insecta</taxon>
        <taxon>Pterygota</taxon>
        <taxon>Neoptera</taxon>
        <taxon>Endopterygota</taxon>
        <taxon>Diptera</taxon>
        <taxon>Brachycera</taxon>
        <taxon>Muscomorpha</taxon>
        <taxon>Ephydroidea</taxon>
        <taxon>Drosophilidae</taxon>
        <taxon>Drosophila</taxon>
        <taxon>Sophophora</taxon>
    </lineage>
</organism>
<evidence type="ECO:0000256" key="17">
    <source>
        <dbReference type="PIRSR" id="PIRSR634016-3"/>
    </source>
</evidence>
<keyword evidence="10 17" id="KW-0862">Zinc</keyword>
<evidence type="ECO:0000256" key="9">
    <source>
        <dbReference type="ARBA" id="ARBA00022801"/>
    </source>
</evidence>
<dbReference type="PANTHER" id="PTHR11533">
    <property type="entry name" value="PROTEASE M1 ZINC METALLOPROTEASE"/>
    <property type="match status" value="1"/>
</dbReference>
<dbReference type="Gene3D" id="1.10.390.10">
    <property type="entry name" value="Neutral Protease Domain 2"/>
    <property type="match status" value="1"/>
</dbReference>
<dbReference type="GO" id="GO:0070006">
    <property type="term" value="F:metalloaminopeptidase activity"/>
    <property type="evidence" value="ECO:0007669"/>
    <property type="project" value="TreeGrafter"/>
</dbReference>
<dbReference type="Pfam" id="PF17900">
    <property type="entry name" value="Peptidase_M1_N"/>
    <property type="match status" value="1"/>
</dbReference>
<gene>
    <name evidence="24" type="primary">LOC108046693</name>
</gene>
<feature type="transmembrane region" description="Helical" evidence="19">
    <location>
        <begin position="921"/>
        <end position="940"/>
    </location>
</feature>
<dbReference type="GO" id="GO:0008270">
    <property type="term" value="F:zinc ion binding"/>
    <property type="evidence" value="ECO:0007669"/>
    <property type="project" value="UniProtKB-UniRule"/>
</dbReference>
<evidence type="ECO:0000256" key="20">
    <source>
        <dbReference type="SAM" id="SignalP"/>
    </source>
</evidence>
<dbReference type="GO" id="GO:0098552">
    <property type="term" value="C:side of membrane"/>
    <property type="evidence" value="ECO:0007669"/>
    <property type="project" value="UniProtKB-KW"/>
</dbReference>
<keyword evidence="14" id="KW-0325">Glycoprotein</keyword>
<keyword evidence="15" id="KW-0449">Lipoprotein</keyword>
<dbReference type="Gene3D" id="1.25.50.20">
    <property type="match status" value="1"/>
</dbReference>
<keyword evidence="11 19" id="KW-0482">Metalloprotease</keyword>
<accession>A0A6P4EV90</accession>
<dbReference type="InterPro" id="IPR042097">
    <property type="entry name" value="Aminopeptidase_N-like_N_sf"/>
</dbReference>
<evidence type="ECO:0000256" key="16">
    <source>
        <dbReference type="PIRSR" id="PIRSR634016-1"/>
    </source>
</evidence>
<evidence type="ECO:0000256" key="12">
    <source>
        <dbReference type="ARBA" id="ARBA00023136"/>
    </source>
</evidence>
<reference evidence="24" key="1">
    <citation type="submission" date="2025-08" db="UniProtKB">
        <authorList>
            <consortium name="RefSeq"/>
        </authorList>
    </citation>
    <scope>IDENTIFICATION</scope>
</reference>
<keyword evidence="19" id="KW-1133">Transmembrane helix</keyword>
<dbReference type="InterPro" id="IPR027268">
    <property type="entry name" value="Peptidase_M4/M1_CTD_sf"/>
</dbReference>
<dbReference type="FunFam" id="2.60.40.1730:FF:000013">
    <property type="entry name" value="Aminopeptidase"/>
    <property type="match status" value="1"/>
</dbReference>
<feature type="domain" description="ERAP1-like C-terminal" evidence="22">
    <location>
        <begin position="583"/>
        <end position="895"/>
    </location>
</feature>
<dbReference type="InterPro" id="IPR014782">
    <property type="entry name" value="Peptidase_M1_dom"/>
</dbReference>
<feature type="binding site" evidence="17">
    <location>
        <position position="355"/>
    </location>
    <ligand>
        <name>Zn(2+)</name>
        <dbReference type="ChEBI" id="CHEBI:29105"/>
        <note>catalytic</note>
    </ligand>
</feature>